<evidence type="ECO:0000259" key="1">
    <source>
        <dbReference type="PROSITE" id="PS50263"/>
    </source>
</evidence>
<dbReference type="GO" id="GO:0106008">
    <property type="term" value="F:2-oxoglutaramate amidase activity"/>
    <property type="evidence" value="ECO:0007669"/>
    <property type="project" value="TreeGrafter"/>
</dbReference>
<dbReference type="PROSITE" id="PS50263">
    <property type="entry name" value="CN_HYDROLASE"/>
    <property type="match status" value="1"/>
</dbReference>
<organism evidence="2 3">
    <name type="scientific">Candidatus Magnetoglobus multicellularis str. Araruama</name>
    <dbReference type="NCBI Taxonomy" id="890399"/>
    <lineage>
        <taxon>Bacteria</taxon>
        <taxon>Pseudomonadati</taxon>
        <taxon>Thermodesulfobacteriota</taxon>
        <taxon>Desulfobacteria</taxon>
        <taxon>Desulfobacterales</taxon>
        <taxon>Desulfobacteraceae</taxon>
        <taxon>Candidatus Magnetoglobus</taxon>
    </lineage>
</organism>
<reference evidence="3" key="1">
    <citation type="submission" date="2012-11" db="EMBL/GenBank/DDBJ databases">
        <authorList>
            <person name="Lucero-Rivera Y.E."/>
            <person name="Tovar-Ramirez D."/>
        </authorList>
    </citation>
    <scope>NUCLEOTIDE SEQUENCE [LARGE SCALE GENOMIC DNA]</scope>
    <source>
        <strain evidence="3">Araruama</strain>
    </source>
</reference>
<dbReference type="EMBL" id="ATBP01000286">
    <property type="protein sequence ID" value="ETR71322.1"/>
    <property type="molecule type" value="Genomic_DNA"/>
</dbReference>
<dbReference type="GO" id="GO:0050152">
    <property type="term" value="F:omega-amidase activity"/>
    <property type="evidence" value="ECO:0007669"/>
    <property type="project" value="TreeGrafter"/>
</dbReference>
<dbReference type="PANTHER" id="PTHR47799">
    <property type="entry name" value="OMEGA-AMIDASE YAFV"/>
    <property type="match status" value="1"/>
</dbReference>
<feature type="domain" description="CN hydrolase" evidence="1">
    <location>
        <begin position="1"/>
        <end position="235"/>
    </location>
</feature>
<dbReference type="AlphaFoldDB" id="A0A1V1P8V6"/>
<dbReference type="Gene3D" id="3.60.110.10">
    <property type="entry name" value="Carbon-nitrogen hydrolase"/>
    <property type="match status" value="1"/>
</dbReference>
<dbReference type="InterPro" id="IPR052737">
    <property type="entry name" value="Omega-amidase_YafV"/>
</dbReference>
<keyword evidence="2" id="KW-0378">Hydrolase</keyword>
<dbReference type="InterPro" id="IPR036526">
    <property type="entry name" value="C-N_Hydrolase_sf"/>
</dbReference>
<dbReference type="Pfam" id="PF00795">
    <property type="entry name" value="CN_hydrolase"/>
    <property type="match status" value="1"/>
</dbReference>
<comment type="caution">
    <text evidence="2">The sequence shown here is derived from an EMBL/GenBank/DDBJ whole genome shotgun (WGS) entry which is preliminary data.</text>
</comment>
<dbReference type="PANTHER" id="PTHR47799:SF1">
    <property type="entry name" value="OMEGA-AMIDASE YAFV"/>
    <property type="match status" value="1"/>
</dbReference>
<dbReference type="CDD" id="cd07583">
    <property type="entry name" value="nitrilase_5"/>
    <property type="match status" value="1"/>
</dbReference>
<gene>
    <name evidence="2" type="ORF">OMM_02574</name>
</gene>
<protein>
    <submittedName>
        <fullName evidence="2">Carbon-nitrogen hydrolase family protein</fullName>
    </submittedName>
</protein>
<evidence type="ECO:0000313" key="3">
    <source>
        <dbReference type="Proteomes" id="UP000189670"/>
    </source>
</evidence>
<dbReference type="InterPro" id="IPR003010">
    <property type="entry name" value="C-N_Hydrolase"/>
</dbReference>
<evidence type="ECO:0000313" key="2">
    <source>
        <dbReference type="EMBL" id="ETR71322.1"/>
    </source>
</evidence>
<dbReference type="SUPFAM" id="SSF56317">
    <property type="entry name" value="Carbon-nitrogen hydrolase"/>
    <property type="match status" value="1"/>
</dbReference>
<dbReference type="Proteomes" id="UP000189670">
    <property type="component" value="Unassembled WGS sequence"/>
</dbReference>
<accession>A0A1V1P8V6</accession>
<sequence>MKIASIQMDIAWENKQENLRKAAQFIHSAKNDGCDIVVFPELFNVGFSMNINAFCEPGDGHTVSKLCELAKQFEINVIAGYPEKANTKARNVAISINRNGIVIGRYIKNHPFSFAHEDEFYEPGNNLVVFELDHVRCSMFICYDLRFPELFRMVAKNVALIFVIANWPEVRQHHWESLLKARAIENQCFIIGVNRTGKDGNDLIYAGGSHVYHPTGESLSRGGKNQTYLVTELNIDDVANVRKEFPFLEDMKYI</sequence>
<name>A0A1V1P8V6_9BACT</name>
<proteinExistence type="predicted"/>